<dbReference type="InterPro" id="IPR021250">
    <property type="entry name" value="DUF2789"/>
</dbReference>
<dbReference type="InterPro" id="IPR038086">
    <property type="entry name" value="DUF2789_sf"/>
</dbReference>
<reference evidence="1 2" key="1">
    <citation type="submission" date="2023-02" db="EMBL/GenBank/DDBJ databases">
        <title>Bacterial whole genomic sequence of Curvibacter sp. HBC61.</title>
        <authorList>
            <person name="Le V."/>
            <person name="Ko S.-R."/>
            <person name="Ahn C.-Y."/>
            <person name="Oh H.-M."/>
        </authorList>
    </citation>
    <scope>NUCLEOTIDE SEQUENCE [LARGE SCALE GENOMIC DNA]</scope>
    <source>
        <strain evidence="1 2">HBC61</strain>
    </source>
</reference>
<name>A0ABT5MXV9_9BURK</name>
<dbReference type="RefSeq" id="WP_273949774.1">
    <property type="nucleotide sequence ID" value="NZ_JAQSIP010000002.1"/>
</dbReference>
<dbReference type="Gene3D" id="1.10.10.1130">
    <property type="entry name" value="Uncharacterised protein PF10982, DUF2789"/>
    <property type="match status" value="1"/>
</dbReference>
<organism evidence="1 2">
    <name type="scientific">Curvibacter cyanobacteriorum</name>
    <dbReference type="NCBI Taxonomy" id="3026422"/>
    <lineage>
        <taxon>Bacteria</taxon>
        <taxon>Pseudomonadati</taxon>
        <taxon>Pseudomonadota</taxon>
        <taxon>Betaproteobacteria</taxon>
        <taxon>Burkholderiales</taxon>
        <taxon>Comamonadaceae</taxon>
        <taxon>Curvibacter</taxon>
    </lineage>
</organism>
<accession>A0ABT5MXV9</accession>
<dbReference type="EMBL" id="JAQSIP010000002">
    <property type="protein sequence ID" value="MDD0838179.1"/>
    <property type="molecule type" value="Genomic_DNA"/>
</dbReference>
<sequence length="80" mass="9153">MDNIHPRFHDLFEQLGLPSSPEQIADFIRSHSPLADDLRLPEAPFWTPAQAGFLRQQWQQDADWSELVDQLDAALRLTAA</sequence>
<dbReference type="Proteomes" id="UP001528673">
    <property type="component" value="Unassembled WGS sequence"/>
</dbReference>
<keyword evidence="2" id="KW-1185">Reference proteome</keyword>
<proteinExistence type="predicted"/>
<evidence type="ECO:0000313" key="2">
    <source>
        <dbReference type="Proteomes" id="UP001528673"/>
    </source>
</evidence>
<comment type="caution">
    <text evidence="1">The sequence shown here is derived from an EMBL/GenBank/DDBJ whole genome shotgun (WGS) entry which is preliminary data.</text>
</comment>
<gene>
    <name evidence="1" type="ORF">PSQ40_06320</name>
</gene>
<protein>
    <submittedName>
        <fullName evidence="1">DUF2789 domain-containing protein</fullName>
    </submittedName>
</protein>
<evidence type="ECO:0000313" key="1">
    <source>
        <dbReference type="EMBL" id="MDD0838179.1"/>
    </source>
</evidence>
<dbReference type="Pfam" id="PF10982">
    <property type="entry name" value="DUF2789"/>
    <property type="match status" value="1"/>
</dbReference>